<dbReference type="InterPro" id="IPR018294">
    <property type="entry name" value="ISPD_synthase_CS"/>
</dbReference>
<keyword evidence="5 7" id="KW-0548">Nucleotidyltransferase</keyword>
<dbReference type="PROSITE" id="PS01295">
    <property type="entry name" value="ISPD"/>
    <property type="match status" value="1"/>
</dbReference>
<evidence type="ECO:0000256" key="7">
    <source>
        <dbReference type="HAMAP-Rule" id="MF_00108"/>
    </source>
</evidence>
<proteinExistence type="inferred from homology"/>
<dbReference type="SUPFAM" id="SSF53448">
    <property type="entry name" value="Nucleotide-diphospho-sugar transferases"/>
    <property type="match status" value="1"/>
</dbReference>
<comment type="similarity">
    <text evidence="3 7">Belongs to the IspD/TarI cytidylyltransferase family. IspD subfamily.</text>
</comment>
<feature type="site" description="Transition state stabilizer" evidence="7">
    <location>
        <position position="10"/>
    </location>
</feature>
<dbReference type="KEGG" id="broo:brsh051_10740"/>
<dbReference type="PANTHER" id="PTHR32125:SF4">
    <property type="entry name" value="2-C-METHYL-D-ERYTHRITOL 4-PHOSPHATE CYTIDYLYLTRANSFERASE, CHLOROPLASTIC"/>
    <property type="match status" value="1"/>
</dbReference>
<gene>
    <name evidence="7 8" type="primary">ispD</name>
    <name evidence="8" type="ORF">brsh051_10740</name>
</gene>
<dbReference type="PANTHER" id="PTHR32125">
    <property type="entry name" value="2-C-METHYL-D-ERYTHRITOL 4-PHOSPHATE CYTIDYLYLTRANSFERASE, CHLOROPLASTIC"/>
    <property type="match status" value="1"/>
</dbReference>
<dbReference type="AlphaFoldDB" id="A0AAN0KFF5"/>
<keyword evidence="6 7" id="KW-0414">Isoprene biosynthesis</keyword>
<comment type="function">
    <text evidence="7">Catalyzes the formation of 4-diphosphocytidyl-2-C-methyl-D-erythritol from CTP and 2-C-methyl-D-erythritol 4-phosphate (MEP).</text>
</comment>
<comment type="pathway">
    <text evidence="2 7">Isoprenoid biosynthesis; isopentenyl diphosphate biosynthesis via DXP pathway; isopentenyl diphosphate from 1-deoxy-D-xylulose 5-phosphate: step 2/6.</text>
</comment>
<dbReference type="Pfam" id="PF01128">
    <property type="entry name" value="IspD"/>
    <property type="match status" value="1"/>
</dbReference>
<dbReference type="InterPro" id="IPR050088">
    <property type="entry name" value="IspD/TarI_cytidylyltransf_bact"/>
</dbReference>
<accession>A0AAN0KFF5</accession>
<evidence type="ECO:0000256" key="5">
    <source>
        <dbReference type="ARBA" id="ARBA00022695"/>
    </source>
</evidence>
<feature type="site" description="Transition state stabilizer" evidence="7">
    <location>
        <position position="17"/>
    </location>
</feature>
<sequence length="241" mass="25324">MVVGAGLGLRYGGKTPKPALKVTGRTLMVMSIEAMAAGGCTDAVVVVNDQVAKQLGPELAALPIPVKQVPGGASRQESVYNGLKAVRDDERLSHAEVVLVHDAVRPMVPAKVVSAVIEAVQGGAEAVAPAIPVADSMRILDPGGGSAVIDRSLLRAIQTPQGFPLQLILEAHEKMAASGDQFTDDVSCAERAGHHVTLVEGSRMSMKVTEPSDLTVAQALWEVRDTFGHHSARRIRRHLGA</sequence>
<name>A0AAN0KFF5_9ACTN</name>
<evidence type="ECO:0000313" key="8">
    <source>
        <dbReference type="EMBL" id="BEH01793.1"/>
    </source>
</evidence>
<dbReference type="InterPro" id="IPR001228">
    <property type="entry name" value="IspD"/>
</dbReference>
<dbReference type="EC" id="2.7.7.60" evidence="7"/>
<comment type="catalytic activity">
    <reaction evidence="1 7">
        <text>2-C-methyl-D-erythritol 4-phosphate + CTP + H(+) = 4-CDP-2-C-methyl-D-erythritol + diphosphate</text>
        <dbReference type="Rhea" id="RHEA:13429"/>
        <dbReference type="ChEBI" id="CHEBI:15378"/>
        <dbReference type="ChEBI" id="CHEBI:33019"/>
        <dbReference type="ChEBI" id="CHEBI:37563"/>
        <dbReference type="ChEBI" id="CHEBI:57823"/>
        <dbReference type="ChEBI" id="CHEBI:58262"/>
        <dbReference type="EC" id="2.7.7.60"/>
    </reaction>
</comment>
<feature type="site" description="Positions MEP for the nucleophilic attack" evidence="7">
    <location>
        <position position="151"/>
    </location>
</feature>
<evidence type="ECO:0000256" key="2">
    <source>
        <dbReference type="ARBA" id="ARBA00004787"/>
    </source>
</evidence>
<dbReference type="HAMAP" id="MF_00108">
    <property type="entry name" value="IspD"/>
    <property type="match status" value="1"/>
</dbReference>
<feature type="site" description="Positions MEP for the nucleophilic attack" evidence="7">
    <location>
        <position position="207"/>
    </location>
</feature>
<evidence type="ECO:0000256" key="6">
    <source>
        <dbReference type="ARBA" id="ARBA00023229"/>
    </source>
</evidence>
<dbReference type="InterPro" id="IPR034683">
    <property type="entry name" value="IspD/TarI"/>
</dbReference>
<dbReference type="GO" id="GO:0019288">
    <property type="term" value="P:isopentenyl diphosphate biosynthetic process, methylerythritol 4-phosphate pathway"/>
    <property type="evidence" value="ECO:0007669"/>
    <property type="project" value="UniProtKB-UniRule"/>
</dbReference>
<organism evidence="8 9">
    <name type="scientific">Brooklawnia propionicigenes</name>
    <dbReference type="NCBI Taxonomy" id="3041175"/>
    <lineage>
        <taxon>Bacteria</taxon>
        <taxon>Bacillati</taxon>
        <taxon>Actinomycetota</taxon>
        <taxon>Actinomycetes</taxon>
        <taxon>Propionibacteriales</taxon>
        <taxon>Propionibacteriaceae</taxon>
        <taxon>Brooklawnia</taxon>
    </lineage>
</organism>
<dbReference type="InterPro" id="IPR029044">
    <property type="entry name" value="Nucleotide-diphossugar_trans"/>
</dbReference>
<evidence type="ECO:0000313" key="9">
    <source>
        <dbReference type="Proteomes" id="UP001431656"/>
    </source>
</evidence>
<dbReference type="Gene3D" id="3.90.550.10">
    <property type="entry name" value="Spore Coat Polysaccharide Biosynthesis Protein SpsA, Chain A"/>
    <property type="match status" value="1"/>
</dbReference>
<dbReference type="Proteomes" id="UP001431656">
    <property type="component" value="Chromosome"/>
</dbReference>
<reference evidence="8" key="1">
    <citation type="journal article" date="2024" name="Int. J. Syst. Evol. Microbiol.">
        <title>Brooklawnia propionicigenes sp. nov., a facultatively anaerobic, propionate-producing bacterium isolated from a methanogenic reactor treating waste from cattle farms.</title>
        <authorList>
            <person name="Akita Y."/>
            <person name="Ueki A."/>
            <person name="Tonouchi A."/>
            <person name="Sugawara Y."/>
            <person name="Honma S."/>
            <person name="Kaku N."/>
            <person name="Ueki K."/>
        </authorList>
    </citation>
    <scope>NUCLEOTIDE SEQUENCE</scope>
    <source>
        <strain evidence="8">SH051</strain>
    </source>
</reference>
<dbReference type="NCBIfam" id="TIGR00453">
    <property type="entry name" value="ispD"/>
    <property type="match status" value="1"/>
</dbReference>
<dbReference type="EMBL" id="AP028056">
    <property type="protein sequence ID" value="BEH01793.1"/>
    <property type="molecule type" value="Genomic_DNA"/>
</dbReference>
<evidence type="ECO:0000256" key="3">
    <source>
        <dbReference type="ARBA" id="ARBA00009789"/>
    </source>
</evidence>
<keyword evidence="4 7" id="KW-0808">Transferase</keyword>
<keyword evidence="9" id="KW-1185">Reference proteome</keyword>
<dbReference type="GO" id="GO:0050518">
    <property type="term" value="F:2-C-methyl-D-erythritol 4-phosphate cytidylyltransferase activity"/>
    <property type="evidence" value="ECO:0007669"/>
    <property type="project" value="UniProtKB-UniRule"/>
</dbReference>
<evidence type="ECO:0000256" key="1">
    <source>
        <dbReference type="ARBA" id="ARBA00001282"/>
    </source>
</evidence>
<evidence type="ECO:0000256" key="4">
    <source>
        <dbReference type="ARBA" id="ARBA00022679"/>
    </source>
</evidence>
<dbReference type="CDD" id="cd02516">
    <property type="entry name" value="CDP-ME_synthetase"/>
    <property type="match status" value="1"/>
</dbReference>
<protein>
    <recommendedName>
        <fullName evidence="7">2-C-methyl-D-erythritol 4-phosphate cytidylyltransferase</fullName>
        <ecNumber evidence="7">2.7.7.60</ecNumber>
    </recommendedName>
    <alternativeName>
        <fullName evidence="7">4-diphosphocytidyl-2C-methyl-D-erythritol synthase</fullName>
    </alternativeName>
    <alternativeName>
        <fullName evidence="7">MEP cytidylyltransferase</fullName>
        <shortName evidence="7">MCT</shortName>
    </alternativeName>
</protein>